<dbReference type="PANTHER" id="PTHR43451">
    <property type="entry name" value="ACETYLTRANSFERASE (GNAT) FAMILY PROTEIN"/>
    <property type="match status" value="1"/>
</dbReference>
<proteinExistence type="predicted"/>
<evidence type="ECO:0000313" key="3">
    <source>
        <dbReference type="Proteomes" id="UP000218022"/>
    </source>
</evidence>
<dbReference type="InterPro" id="IPR052564">
    <property type="entry name" value="N-acetyltrans/Recomb-assoc"/>
</dbReference>
<organism evidence="2 3">
    <name type="scientific">Paraburkholderia acidicola</name>
    <dbReference type="NCBI Taxonomy" id="1912599"/>
    <lineage>
        <taxon>Bacteria</taxon>
        <taxon>Pseudomonadati</taxon>
        <taxon>Pseudomonadota</taxon>
        <taxon>Betaproteobacteria</taxon>
        <taxon>Burkholderiales</taxon>
        <taxon>Burkholderiaceae</taxon>
        <taxon>Paraburkholderia</taxon>
    </lineage>
</organism>
<evidence type="ECO:0000259" key="1">
    <source>
        <dbReference type="PROSITE" id="PS51186"/>
    </source>
</evidence>
<dbReference type="CDD" id="cd04301">
    <property type="entry name" value="NAT_SF"/>
    <property type="match status" value="1"/>
</dbReference>
<dbReference type="OrthoDB" id="5355033at2"/>
<comment type="caution">
    <text evidence="2">The sequence shown here is derived from an EMBL/GenBank/DDBJ whole genome shotgun (WGS) entry which is preliminary data.</text>
</comment>
<accession>A0A2A4F2Y5</accession>
<dbReference type="Proteomes" id="UP000218022">
    <property type="component" value="Unassembled WGS sequence"/>
</dbReference>
<dbReference type="EMBL" id="MTZV01000003">
    <property type="protein sequence ID" value="PCE27072.1"/>
    <property type="molecule type" value="Genomic_DNA"/>
</dbReference>
<feature type="domain" description="N-acetyltransferase" evidence="1">
    <location>
        <begin position="1"/>
        <end position="154"/>
    </location>
</feature>
<dbReference type="Gene3D" id="3.40.630.30">
    <property type="match status" value="1"/>
</dbReference>
<dbReference type="InterPro" id="IPR016181">
    <property type="entry name" value="Acyl_CoA_acyltransferase"/>
</dbReference>
<dbReference type="AlphaFoldDB" id="A0A2A4F2Y5"/>
<dbReference type="GO" id="GO:0016747">
    <property type="term" value="F:acyltransferase activity, transferring groups other than amino-acyl groups"/>
    <property type="evidence" value="ECO:0007669"/>
    <property type="project" value="InterPro"/>
</dbReference>
<evidence type="ECO:0000313" key="2">
    <source>
        <dbReference type="EMBL" id="PCE27072.1"/>
    </source>
</evidence>
<gene>
    <name evidence="2" type="ORF">BWP39_09810</name>
</gene>
<dbReference type="Pfam" id="PF13673">
    <property type="entry name" value="Acetyltransf_10"/>
    <property type="match status" value="1"/>
</dbReference>
<dbReference type="InterPro" id="IPR000182">
    <property type="entry name" value="GNAT_dom"/>
</dbReference>
<reference evidence="2 3" key="1">
    <citation type="submission" date="2017-01" db="EMBL/GenBank/DDBJ databases">
        <title>Whole-Genome Shotgun Sequencing of Two beta-Proteobacterial Species in Search of the Bulgecin Biosynthetic Cluster.</title>
        <authorList>
            <person name="Horsman M.E."/>
            <person name="Marous D.R."/>
            <person name="Li R."/>
            <person name="Oliver R.A."/>
            <person name="Byun B."/>
            <person name="Emrich S.J."/>
            <person name="Boggess B."/>
            <person name="Townsend C.A."/>
            <person name="Mobashery S."/>
        </authorList>
    </citation>
    <scope>NUCLEOTIDE SEQUENCE [LARGE SCALE GENOMIC DNA]</scope>
    <source>
        <strain evidence="2 3">ATCC 31363</strain>
    </source>
</reference>
<keyword evidence="2" id="KW-0808">Transferase</keyword>
<sequence>MHVRKFRVGDEAALFSVYYSAIHQIASRDYSTMQIEAWAPADLDSCVWETRIRGINPFVIEADGLLIAYADLQESGYIDHFFVSGDHSRQGAGRLLMETIHENAKRQRLEMLTSDVSRTAQPFFEHFGFEVLEQRSPMIRGVVVPNALMRKTLADHEA</sequence>
<protein>
    <submittedName>
        <fullName evidence="2">GNAT family N-acetyltransferase</fullName>
    </submittedName>
</protein>
<dbReference type="PANTHER" id="PTHR43451:SF1">
    <property type="entry name" value="ACETYLTRANSFERASE"/>
    <property type="match status" value="1"/>
</dbReference>
<dbReference type="PROSITE" id="PS51186">
    <property type="entry name" value="GNAT"/>
    <property type="match status" value="1"/>
</dbReference>
<name>A0A2A4F2Y5_9BURK</name>
<dbReference type="SUPFAM" id="SSF55729">
    <property type="entry name" value="Acyl-CoA N-acyltransferases (Nat)"/>
    <property type="match status" value="1"/>
</dbReference>